<sequence length="284" mass="30616">MTKPDSPHANESIALRAFAVLEQIASAPAAMSLDELTTALNLPKPTVFRIVNLLKDASLLRREAGGKRYTIGPRLTAFAVDLWRSDTLRLQWHRALEEAVAEIGESCNLTLLENNQVLYLDRVETRHPLRLHLDVGTRVPLHCTASGKLFLSQMSAAEVERALGPEPYASFTARTITRLAPLQAELAKVRKTGVGTHDCERFDDSVAIAVPVAMPGDRDGIVAAVAMHAPSSRASLKTCMGYVEALQRAAAKIAATMSTTVAAAQPRAAAASGSHARPRARQRA</sequence>
<dbReference type="PROSITE" id="PS51078">
    <property type="entry name" value="ICLR_ED"/>
    <property type="match status" value="1"/>
</dbReference>
<evidence type="ECO:0000256" key="3">
    <source>
        <dbReference type="ARBA" id="ARBA00023163"/>
    </source>
</evidence>
<dbReference type="SUPFAM" id="SSF55781">
    <property type="entry name" value="GAF domain-like"/>
    <property type="match status" value="1"/>
</dbReference>
<dbReference type="SMART" id="SM00346">
    <property type="entry name" value="HTH_ICLR"/>
    <property type="match status" value="1"/>
</dbReference>
<gene>
    <name evidence="6" type="ORF">GCM10023165_24190</name>
</gene>
<dbReference type="PANTHER" id="PTHR30136:SF24">
    <property type="entry name" value="HTH-TYPE TRANSCRIPTIONAL REPRESSOR ALLR"/>
    <property type="match status" value="1"/>
</dbReference>
<dbReference type="InterPro" id="IPR005471">
    <property type="entry name" value="Tscrpt_reg_IclR_N"/>
</dbReference>
<dbReference type="InterPro" id="IPR014757">
    <property type="entry name" value="Tscrpt_reg_IclR_C"/>
</dbReference>
<feature type="domain" description="IclR-ED" evidence="5">
    <location>
        <begin position="74"/>
        <end position="259"/>
    </location>
</feature>
<dbReference type="Gene3D" id="3.30.450.40">
    <property type="match status" value="1"/>
</dbReference>
<organism evidence="6 7">
    <name type="scientific">Variovorax defluvii</name>
    <dbReference type="NCBI Taxonomy" id="913761"/>
    <lineage>
        <taxon>Bacteria</taxon>
        <taxon>Pseudomonadati</taxon>
        <taxon>Pseudomonadota</taxon>
        <taxon>Betaproteobacteria</taxon>
        <taxon>Burkholderiales</taxon>
        <taxon>Comamonadaceae</taxon>
        <taxon>Variovorax</taxon>
    </lineage>
</organism>
<dbReference type="RefSeq" id="WP_345538099.1">
    <property type="nucleotide sequence ID" value="NZ_BAABGJ010000020.1"/>
</dbReference>
<dbReference type="InterPro" id="IPR050707">
    <property type="entry name" value="HTH_MetabolicPath_Reg"/>
</dbReference>
<evidence type="ECO:0000259" key="5">
    <source>
        <dbReference type="PROSITE" id="PS51078"/>
    </source>
</evidence>
<dbReference type="Gene3D" id="1.10.10.10">
    <property type="entry name" value="Winged helix-like DNA-binding domain superfamily/Winged helix DNA-binding domain"/>
    <property type="match status" value="1"/>
</dbReference>
<dbReference type="Pfam" id="PF09339">
    <property type="entry name" value="HTH_IclR"/>
    <property type="match status" value="1"/>
</dbReference>
<keyword evidence="3" id="KW-0804">Transcription</keyword>
<evidence type="ECO:0000256" key="1">
    <source>
        <dbReference type="ARBA" id="ARBA00023015"/>
    </source>
</evidence>
<keyword evidence="7" id="KW-1185">Reference proteome</keyword>
<proteinExistence type="predicted"/>
<dbReference type="EMBL" id="BAABGJ010000020">
    <property type="protein sequence ID" value="GAA4342436.1"/>
    <property type="molecule type" value="Genomic_DNA"/>
</dbReference>
<dbReference type="PROSITE" id="PS51077">
    <property type="entry name" value="HTH_ICLR"/>
    <property type="match status" value="1"/>
</dbReference>
<feature type="domain" description="HTH iclR-type" evidence="4">
    <location>
        <begin position="11"/>
        <end position="73"/>
    </location>
</feature>
<dbReference type="PANTHER" id="PTHR30136">
    <property type="entry name" value="HELIX-TURN-HELIX TRANSCRIPTIONAL REGULATOR, ICLR FAMILY"/>
    <property type="match status" value="1"/>
</dbReference>
<dbReference type="SUPFAM" id="SSF46785">
    <property type="entry name" value="Winged helix' DNA-binding domain"/>
    <property type="match status" value="1"/>
</dbReference>
<dbReference type="Pfam" id="PF01614">
    <property type="entry name" value="IclR_C"/>
    <property type="match status" value="1"/>
</dbReference>
<keyword evidence="1" id="KW-0805">Transcription regulation</keyword>
<keyword evidence="2" id="KW-0238">DNA-binding</keyword>
<evidence type="ECO:0000313" key="7">
    <source>
        <dbReference type="Proteomes" id="UP001500975"/>
    </source>
</evidence>
<accession>A0ABP8HPW1</accession>
<dbReference type="InterPro" id="IPR036388">
    <property type="entry name" value="WH-like_DNA-bd_sf"/>
</dbReference>
<dbReference type="InterPro" id="IPR029016">
    <property type="entry name" value="GAF-like_dom_sf"/>
</dbReference>
<dbReference type="Proteomes" id="UP001500975">
    <property type="component" value="Unassembled WGS sequence"/>
</dbReference>
<protein>
    <submittedName>
        <fullName evidence="6">IclR family transcriptional regulator</fullName>
    </submittedName>
</protein>
<evidence type="ECO:0000259" key="4">
    <source>
        <dbReference type="PROSITE" id="PS51077"/>
    </source>
</evidence>
<evidence type="ECO:0000256" key="2">
    <source>
        <dbReference type="ARBA" id="ARBA00023125"/>
    </source>
</evidence>
<reference evidence="7" key="1">
    <citation type="journal article" date="2019" name="Int. J. Syst. Evol. Microbiol.">
        <title>The Global Catalogue of Microorganisms (GCM) 10K type strain sequencing project: providing services to taxonomists for standard genome sequencing and annotation.</title>
        <authorList>
            <consortium name="The Broad Institute Genomics Platform"/>
            <consortium name="The Broad Institute Genome Sequencing Center for Infectious Disease"/>
            <person name="Wu L."/>
            <person name="Ma J."/>
        </authorList>
    </citation>
    <scope>NUCLEOTIDE SEQUENCE [LARGE SCALE GENOMIC DNA]</scope>
    <source>
        <strain evidence="7">JCM 17804</strain>
    </source>
</reference>
<evidence type="ECO:0000313" key="6">
    <source>
        <dbReference type="EMBL" id="GAA4342436.1"/>
    </source>
</evidence>
<comment type="caution">
    <text evidence="6">The sequence shown here is derived from an EMBL/GenBank/DDBJ whole genome shotgun (WGS) entry which is preliminary data.</text>
</comment>
<name>A0ABP8HPW1_9BURK</name>
<dbReference type="InterPro" id="IPR036390">
    <property type="entry name" value="WH_DNA-bd_sf"/>
</dbReference>